<comment type="caution">
    <text evidence="2">The sequence shown here is derived from an EMBL/GenBank/DDBJ whole genome shotgun (WGS) entry which is preliminary data.</text>
</comment>
<dbReference type="AlphaFoldDB" id="A0AAD4P2W6"/>
<protein>
    <recommendedName>
        <fullName evidence="4">EF-hand domain-containing protein</fullName>
    </recommendedName>
</protein>
<dbReference type="PANTHER" id="PTHR34947">
    <property type="entry name" value="TRANSMEMBRANE PROTEIN"/>
    <property type="match status" value="1"/>
</dbReference>
<accession>A0AAD4P2W6</accession>
<evidence type="ECO:0008006" key="4">
    <source>
        <dbReference type="Google" id="ProtNLM"/>
    </source>
</evidence>
<evidence type="ECO:0000256" key="1">
    <source>
        <dbReference type="SAM" id="Phobius"/>
    </source>
</evidence>
<feature type="transmembrane region" description="Helical" evidence="1">
    <location>
        <begin position="76"/>
        <end position="95"/>
    </location>
</feature>
<keyword evidence="1" id="KW-0472">Membrane</keyword>
<organism evidence="2 3">
    <name type="scientific">Perilla frutescens var. hirtella</name>
    <name type="common">Perilla citriodora</name>
    <name type="synonym">Perilla setoyensis</name>
    <dbReference type="NCBI Taxonomy" id="608512"/>
    <lineage>
        <taxon>Eukaryota</taxon>
        <taxon>Viridiplantae</taxon>
        <taxon>Streptophyta</taxon>
        <taxon>Embryophyta</taxon>
        <taxon>Tracheophyta</taxon>
        <taxon>Spermatophyta</taxon>
        <taxon>Magnoliopsida</taxon>
        <taxon>eudicotyledons</taxon>
        <taxon>Gunneridae</taxon>
        <taxon>Pentapetalae</taxon>
        <taxon>asterids</taxon>
        <taxon>lamiids</taxon>
        <taxon>Lamiales</taxon>
        <taxon>Lamiaceae</taxon>
        <taxon>Nepetoideae</taxon>
        <taxon>Elsholtzieae</taxon>
        <taxon>Perilla</taxon>
    </lineage>
</organism>
<evidence type="ECO:0000313" key="3">
    <source>
        <dbReference type="Proteomes" id="UP001190926"/>
    </source>
</evidence>
<keyword evidence="1" id="KW-0812">Transmembrane</keyword>
<feature type="transmembrane region" description="Helical" evidence="1">
    <location>
        <begin position="29"/>
        <end position="50"/>
    </location>
</feature>
<dbReference type="EMBL" id="SDAM02000476">
    <property type="protein sequence ID" value="KAH6824186.1"/>
    <property type="molecule type" value="Genomic_DNA"/>
</dbReference>
<dbReference type="PANTHER" id="PTHR34947:SF2">
    <property type="entry name" value="TRANSMEMBRANE PROTEIN"/>
    <property type="match status" value="1"/>
</dbReference>
<gene>
    <name evidence="2" type="ORF">C2S53_011697</name>
</gene>
<keyword evidence="1" id="KW-1133">Transmembrane helix</keyword>
<evidence type="ECO:0000313" key="2">
    <source>
        <dbReference type="EMBL" id="KAH6824186.1"/>
    </source>
</evidence>
<name>A0AAD4P2W6_PERFH</name>
<dbReference type="Proteomes" id="UP001190926">
    <property type="component" value="Unassembled WGS sequence"/>
</dbReference>
<dbReference type="InterPro" id="IPR018247">
    <property type="entry name" value="EF_Hand_1_Ca_BS"/>
</dbReference>
<keyword evidence="3" id="KW-1185">Reference proteome</keyword>
<sequence>MAYYNEYSSIKNMKNHSDGFKYLKKITQILLPLSVFSLLFSHSSLTPLFLESYDYLVSNFSFKVKIFTYTTERNCIFLLCNGILVLIIQSSGLISKITPVNSAPKTSRIDDHRGEKVRFEETKDKGVEKVEILEEKSSENGGGFAAEFVEEDFESCEVEKLDAEEEEYDDIDDDGEIDKEELNKKFEDFIKKVKLEIQSA</sequence>
<dbReference type="PROSITE" id="PS00018">
    <property type="entry name" value="EF_HAND_1"/>
    <property type="match status" value="1"/>
</dbReference>
<proteinExistence type="predicted"/>
<reference evidence="2 3" key="1">
    <citation type="journal article" date="2021" name="Nat. Commun.">
        <title>Incipient diploidization of the medicinal plant Perilla within 10,000 years.</title>
        <authorList>
            <person name="Zhang Y."/>
            <person name="Shen Q."/>
            <person name="Leng L."/>
            <person name="Zhang D."/>
            <person name="Chen S."/>
            <person name="Shi Y."/>
            <person name="Ning Z."/>
            <person name="Chen S."/>
        </authorList>
    </citation>
    <scope>NUCLEOTIDE SEQUENCE [LARGE SCALE GENOMIC DNA]</scope>
    <source>
        <strain evidence="3">cv. PC099</strain>
    </source>
</reference>